<keyword evidence="3" id="KW-0804">Transcription</keyword>
<sequence length="225" mass="25482">MVLAAQGRSSRDEFASLEALCGQYWPPLYAYVRHRGHSAHDAQDLTQAFFARLLEKEWLTAADQERGRFRTFLLVALKHFLSNERDRAQAQKRGGGTEVISLDADEAEGLYAGRDLATLPAESLFERRWALTLLETVMQRLRAEYEAMGKLAEHDLLKPSLTAERGEIPYDEWAATLGMEPASVRSSVHRLRKRFREMFREEIASTVANPADVDDEMRAVIAALS</sequence>
<protein>
    <submittedName>
        <fullName evidence="5">RNA polymerase subunit sigma-24</fullName>
    </submittedName>
</protein>
<evidence type="ECO:0000313" key="5">
    <source>
        <dbReference type="EMBL" id="GEP45383.1"/>
    </source>
</evidence>
<organism evidence="5 6">
    <name type="scientific">Brevifollis gellanilyticus</name>
    <dbReference type="NCBI Taxonomy" id="748831"/>
    <lineage>
        <taxon>Bacteria</taxon>
        <taxon>Pseudomonadati</taxon>
        <taxon>Verrucomicrobiota</taxon>
        <taxon>Verrucomicrobiia</taxon>
        <taxon>Verrucomicrobiales</taxon>
        <taxon>Verrucomicrobiaceae</taxon>
    </lineage>
</organism>
<reference evidence="5 6" key="1">
    <citation type="submission" date="2019-07" db="EMBL/GenBank/DDBJ databases">
        <title>Whole genome shotgun sequence of Brevifollis gellanilyticus NBRC 108608.</title>
        <authorList>
            <person name="Hosoyama A."/>
            <person name="Uohara A."/>
            <person name="Ohji S."/>
            <person name="Ichikawa N."/>
        </authorList>
    </citation>
    <scope>NUCLEOTIDE SEQUENCE [LARGE SCALE GENOMIC DNA]</scope>
    <source>
        <strain evidence="5 6">NBRC 108608</strain>
    </source>
</reference>
<evidence type="ECO:0000256" key="3">
    <source>
        <dbReference type="ARBA" id="ARBA00023163"/>
    </source>
</evidence>
<dbReference type="InterPro" id="IPR039425">
    <property type="entry name" value="RNA_pol_sigma-70-like"/>
</dbReference>
<dbReference type="InterPro" id="IPR036388">
    <property type="entry name" value="WH-like_DNA-bd_sf"/>
</dbReference>
<dbReference type="AlphaFoldDB" id="A0A512MF70"/>
<dbReference type="InterPro" id="IPR007627">
    <property type="entry name" value="RNA_pol_sigma70_r2"/>
</dbReference>
<dbReference type="Proteomes" id="UP000321577">
    <property type="component" value="Unassembled WGS sequence"/>
</dbReference>
<dbReference type="EMBL" id="BKAG01000048">
    <property type="protein sequence ID" value="GEP45383.1"/>
    <property type="molecule type" value="Genomic_DNA"/>
</dbReference>
<keyword evidence="2" id="KW-0731">Sigma factor</keyword>
<evidence type="ECO:0000256" key="2">
    <source>
        <dbReference type="ARBA" id="ARBA00023082"/>
    </source>
</evidence>
<evidence type="ECO:0000256" key="1">
    <source>
        <dbReference type="ARBA" id="ARBA00023015"/>
    </source>
</evidence>
<proteinExistence type="predicted"/>
<dbReference type="InterPro" id="IPR013325">
    <property type="entry name" value="RNA_pol_sigma_r2"/>
</dbReference>
<dbReference type="Gene3D" id="1.10.1740.10">
    <property type="match status" value="1"/>
</dbReference>
<dbReference type="PANTHER" id="PTHR43133">
    <property type="entry name" value="RNA POLYMERASE ECF-TYPE SIGMA FACTO"/>
    <property type="match status" value="1"/>
</dbReference>
<name>A0A512MF70_9BACT</name>
<dbReference type="PANTHER" id="PTHR43133:SF51">
    <property type="entry name" value="RNA POLYMERASE SIGMA FACTOR"/>
    <property type="match status" value="1"/>
</dbReference>
<comment type="caution">
    <text evidence="5">The sequence shown here is derived from an EMBL/GenBank/DDBJ whole genome shotgun (WGS) entry which is preliminary data.</text>
</comment>
<dbReference type="GO" id="GO:0016987">
    <property type="term" value="F:sigma factor activity"/>
    <property type="evidence" value="ECO:0007669"/>
    <property type="project" value="UniProtKB-KW"/>
</dbReference>
<dbReference type="GO" id="GO:0006352">
    <property type="term" value="P:DNA-templated transcription initiation"/>
    <property type="evidence" value="ECO:0007669"/>
    <property type="project" value="InterPro"/>
</dbReference>
<gene>
    <name evidence="5" type="ORF">BGE01nite_46740</name>
</gene>
<dbReference type="Gene3D" id="1.10.10.10">
    <property type="entry name" value="Winged helix-like DNA-binding domain superfamily/Winged helix DNA-binding domain"/>
    <property type="match status" value="1"/>
</dbReference>
<keyword evidence="1" id="KW-0805">Transcription regulation</keyword>
<accession>A0A512MF70</accession>
<dbReference type="Pfam" id="PF04542">
    <property type="entry name" value="Sigma70_r2"/>
    <property type="match status" value="1"/>
</dbReference>
<keyword evidence="6" id="KW-1185">Reference proteome</keyword>
<evidence type="ECO:0000313" key="6">
    <source>
        <dbReference type="Proteomes" id="UP000321577"/>
    </source>
</evidence>
<dbReference type="SUPFAM" id="SSF88946">
    <property type="entry name" value="Sigma2 domain of RNA polymerase sigma factors"/>
    <property type="match status" value="1"/>
</dbReference>
<evidence type="ECO:0000259" key="4">
    <source>
        <dbReference type="Pfam" id="PF04542"/>
    </source>
</evidence>
<feature type="domain" description="RNA polymerase sigma-70 region 2" evidence="4">
    <location>
        <begin position="23"/>
        <end position="85"/>
    </location>
</feature>